<dbReference type="STRING" id="688867.SAMN05660236_3337"/>
<dbReference type="EMBL" id="FUZU01000002">
    <property type="protein sequence ID" value="SKC76048.1"/>
    <property type="molecule type" value="Genomic_DNA"/>
</dbReference>
<proteinExistence type="predicted"/>
<gene>
    <name evidence="2" type="ORF">SAMN05660236_3337</name>
</gene>
<feature type="compositionally biased region" description="Basic residues" evidence="1">
    <location>
        <begin position="1"/>
        <end position="15"/>
    </location>
</feature>
<sequence>MLEMTKKKKELKKAKEKPEPKSQPVKEDSSSEENSFDFGGIPSRDLKKNLGCG</sequence>
<evidence type="ECO:0000313" key="2">
    <source>
        <dbReference type="EMBL" id="SKC76048.1"/>
    </source>
</evidence>
<dbReference type="AlphaFoldDB" id="A0A1T5LKQ0"/>
<feature type="compositionally biased region" description="Basic and acidic residues" evidence="1">
    <location>
        <begin position="16"/>
        <end position="29"/>
    </location>
</feature>
<feature type="region of interest" description="Disordered" evidence="1">
    <location>
        <begin position="1"/>
        <end position="53"/>
    </location>
</feature>
<protein>
    <submittedName>
        <fullName evidence="2">Uncharacterized protein</fullName>
    </submittedName>
</protein>
<dbReference type="Proteomes" id="UP000190961">
    <property type="component" value="Unassembled WGS sequence"/>
</dbReference>
<name>A0A1T5LKQ0_9BACT</name>
<accession>A0A1T5LKQ0</accession>
<feature type="compositionally biased region" description="Basic and acidic residues" evidence="1">
    <location>
        <begin position="44"/>
        <end position="53"/>
    </location>
</feature>
<keyword evidence="3" id="KW-1185">Reference proteome</keyword>
<evidence type="ECO:0000313" key="3">
    <source>
        <dbReference type="Proteomes" id="UP000190961"/>
    </source>
</evidence>
<organism evidence="2 3">
    <name type="scientific">Ohtaekwangia koreensis</name>
    <dbReference type="NCBI Taxonomy" id="688867"/>
    <lineage>
        <taxon>Bacteria</taxon>
        <taxon>Pseudomonadati</taxon>
        <taxon>Bacteroidota</taxon>
        <taxon>Cytophagia</taxon>
        <taxon>Cytophagales</taxon>
        <taxon>Fulvivirgaceae</taxon>
        <taxon>Ohtaekwangia</taxon>
    </lineage>
</organism>
<reference evidence="2 3" key="1">
    <citation type="submission" date="2017-02" db="EMBL/GenBank/DDBJ databases">
        <authorList>
            <person name="Peterson S.W."/>
        </authorList>
    </citation>
    <scope>NUCLEOTIDE SEQUENCE [LARGE SCALE GENOMIC DNA]</scope>
    <source>
        <strain evidence="2 3">DSM 25262</strain>
    </source>
</reference>
<evidence type="ECO:0000256" key="1">
    <source>
        <dbReference type="SAM" id="MobiDB-lite"/>
    </source>
</evidence>